<sequence>MFLVPPSVHRNVAAALPPFLLQPPLYKITMQNVLQGVRPLDFSLGAFSCFGFDSFQRPFGFKESLSLMFLASKQSEKENRIFEQQWHASGYTARRHSHYMHASAAQQHSDGRISGFSGVSSRF</sequence>
<evidence type="ECO:0000313" key="2">
    <source>
        <dbReference type="EMBL" id="CAE0807362.1"/>
    </source>
</evidence>
<organism evidence="2">
    <name type="scientific">Eutreptiella gymnastica</name>
    <dbReference type="NCBI Taxonomy" id="73025"/>
    <lineage>
        <taxon>Eukaryota</taxon>
        <taxon>Discoba</taxon>
        <taxon>Euglenozoa</taxon>
        <taxon>Euglenida</taxon>
        <taxon>Spirocuta</taxon>
        <taxon>Euglenophyceae</taxon>
        <taxon>Eutreptiales</taxon>
        <taxon>Eutreptiaceae</taxon>
        <taxon>Eutreptiella</taxon>
    </lineage>
</organism>
<name>A0A7S4CUZ2_9EUGL</name>
<gene>
    <name evidence="2" type="ORF">EGYM00163_LOCUS18491</name>
</gene>
<reference evidence="2" key="1">
    <citation type="submission" date="2021-01" db="EMBL/GenBank/DDBJ databases">
        <authorList>
            <person name="Corre E."/>
            <person name="Pelletier E."/>
            <person name="Niang G."/>
            <person name="Scheremetjew M."/>
            <person name="Finn R."/>
            <person name="Kale V."/>
            <person name="Holt S."/>
            <person name="Cochrane G."/>
            <person name="Meng A."/>
            <person name="Brown T."/>
            <person name="Cohen L."/>
        </authorList>
    </citation>
    <scope>NUCLEOTIDE SEQUENCE</scope>
    <source>
        <strain evidence="2">CCMP1594</strain>
    </source>
</reference>
<proteinExistence type="predicted"/>
<protein>
    <submittedName>
        <fullName evidence="2">Uncharacterized protein</fullName>
    </submittedName>
</protein>
<accession>A0A7S4CUZ2</accession>
<feature type="region of interest" description="Disordered" evidence="1">
    <location>
        <begin position="104"/>
        <end position="123"/>
    </location>
</feature>
<dbReference type="AlphaFoldDB" id="A0A7S4CUZ2"/>
<dbReference type="EMBL" id="HBJA01052143">
    <property type="protein sequence ID" value="CAE0807362.1"/>
    <property type="molecule type" value="Transcribed_RNA"/>
</dbReference>
<evidence type="ECO:0000256" key="1">
    <source>
        <dbReference type="SAM" id="MobiDB-lite"/>
    </source>
</evidence>